<feature type="compositionally biased region" description="Basic and acidic residues" evidence="2">
    <location>
        <begin position="37"/>
        <end position="49"/>
    </location>
</feature>
<feature type="compositionally biased region" description="Polar residues" evidence="2">
    <location>
        <begin position="68"/>
        <end position="80"/>
    </location>
</feature>
<dbReference type="PANTHER" id="PTHR11960">
    <property type="entry name" value="EUKARYOTIC TRANSLATION INITIATION FACTOR 4E RELATED"/>
    <property type="match status" value="1"/>
</dbReference>
<dbReference type="Gene3D" id="3.30.760.10">
    <property type="entry name" value="RNA Cap, Translation Initiation Factor Eif4e"/>
    <property type="match status" value="1"/>
</dbReference>
<reference evidence="3" key="1">
    <citation type="submission" date="2023-03" db="EMBL/GenBank/DDBJ databases">
        <title>Mating type loci evolution in Malassezia.</title>
        <authorList>
            <person name="Coelho M.A."/>
        </authorList>
    </citation>
    <scope>NUCLEOTIDE SEQUENCE</scope>
    <source>
        <strain evidence="3">CBS 9431</strain>
    </source>
</reference>
<accession>A0AAF0EZ76</accession>
<sequence length="458" mass="50216">MSVDLPPSDTPSGSEQGSPVKRSAPSLEQLAARYHKDRPATEEVKRSPDAESAPSLRRLGLAGRLGNASDSAKQTQTWTKSNVIPSLNEIRARLNQRGVDVTSSKWSKRGSSPTKELEEVVQELCAGAQDPNVDAAEGAKESEPKKEAPAGESHSGELNATEEKANEPESNITKEAPAAPSNEGNEAPAPAPESQSSDTPSTGPALSGKEAAVAAKSGKKHPLQNTWTLYYDGQSHQKPSSSDQYESKLKCIGHFKTLESFFDTFATLHRPSQLGRNTNYHLFKNGIKPMWEDPANAKGGRWVLTLREQANSVGGRAAHEAILDRSWMWLVFGLIGEHFDEKDQVTGAVCSLRTKGDRIALWLREKEPVEDVNALGERFLRLLEIHDLPNTNLEFSVNDGPKGNYMSVRNGPKPKQDPVEIDDKEPALETWLDSDITLHPQDHARYYAQHAHGKEGEM</sequence>
<dbReference type="SUPFAM" id="SSF55418">
    <property type="entry name" value="eIF4e-like"/>
    <property type="match status" value="1"/>
</dbReference>
<dbReference type="EMBL" id="CP119958">
    <property type="protein sequence ID" value="WFD37144.1"/>
    <property type="molecule type" value="Genomic_DNA"/>
</dbReference>
<keyword evidence="1" id="KW-0694">RNA-binding</keyword>
<proteinExistence type="inferred from homology"/>
<dbReference type="InterPro" id="IPR001040">
    <property type="entry name" value="TIF_eIF_4E"/>
</dbReference>
<feature type="compositionally biased region" description="Polar residues" evidence="2">
    <location>
        <begin position="101"/>
        <end position="114"/>
    </location>
</feature>
<dbReference type="Pfam" id="PF01652">
    <property type="entry name" value="IF4E"/>
    <property type="match status" value="1"/>
</dbReference>
<keyword evidence="4" id="KW-1185">Reference proteome</keyword>
<evidence type="ECO:0000313" key="4">
    <source>
        <dbReference type="Proteomes" id="UP001217754"/>
    </source>
</evidence>
<feature type="compositionally biased region" description="Polar residues" evidence="2">
    <location>
        <begin position="193"/>
        <end position="204"/>
    </location>
</feature>
<evidence type="ECO:0000313" key="3">
    <source>
        <dbReference type="EMBL" id="WFD37144.1"/>
    </source>
</evidence>
<comment type="similarity">
    <text evidence="1">Belongs to the eukaryotic initiation factor 4E family.</text>
</comment>
<feature type="region of interest" description="Disordered" evidence="2">
    <location>
        <begin position="95"/>
        <end position="219"/>
    </location>
</feature>
<dbReference type="Proteomes" id="UP001217754">
    <property type="component" value="Chromosome 1"/>
</dbReference>
<keyword evidence="1" id="KW-0648">Protein biosynthesis</keyword>
<evidence type="ECO:0000256" key="2">
    <source>
        <dbReference type="SAM" id="MobiDB-lite"/>
    </source>
</evidence>
<gene>
    <name evidence="3" type="ORF">MJAP1_000086</name>
</gene>
<dbReference type="GeneID" id="85223735"/>
<organism evidence="3 4">
    <name type="scientific">Malassezia japonica</name>
    <dbReference type="NCBI Taxonomy" id="223818"/>
    <lineage>
        <taxon>Eukaryota</taxon>
        <taxon>Fungi</taxon>
        <taxon>Dikarya</taxon>
        <taxon>Basidiomycota</taxon>
        <taxon>Ustilaginomycotina</taxon>
        <taxon>Malasseziomycetes</taxon>
        <taxon>Malasseziales</taxon>
        <taxon>Malasseziaceae</taxon>
        <taxon>Malassezia</taxon>
    </lineage>
</organism>
<dbReference type="InterPro" id="IPR023398">
    <property type="entry name" value="TIF_eIF4e-like"/>
</dbReference>
<name>A0AAF0EZ76_9BASI</name>
<keyword evidence="1" id="KW-0396">Initiation factor</keyword>
<dbReference type="PANTHER" id="PTHR11960:SF73">
    <property type="entry name" value="TRANSLATION INITIATION FACTOR 4E, PUTATIVE-RELATED"/>
    <property type="match status" value="1"/>
</dbReference>
<dbReference type="AlphaFoldDB" id="A0AAF0EZ76"/>
<dbReference type="RefSeq" id="XP_060120041.1">
    <property type="nucleotide sequence ID" value="XM_060264058.1"/>
</dbReference>
<dbReference type="GO" id="GO:0000340">
    <property type="term" value="F:RNA 7-methylguanosine cap binding"/>
    <property type="evidence" value="ECO:0007669"/>
    <property type="project" value="TreeGrafter"/>
</dbReference>
<feature type="region of interest" description="Disordered" evidence="2">
    <location>
        <begin position="1"/>
        <end position="80"/>
    </location>
</feature>
<dbReference type="GO" id="GO:0003743">
    <property type="term" value="F:translation initiation factor activity"/>
    <property type="evidence" value="ECO:0007669"/>
    <property type="project" value="UniProtKB-KW"/>
</dbReference>
<dbReference type="GO" id="GO:0016281">
    <property type="term" value="C:eukaryotic translation initiation factor 4F complex"/>
    <property type="evidence" value="ECO:0007669"/>
    <property type="project" value="TreeGrafter"/>
</dbReference>
<evidence type="ECO:0000256" key="1">
    <source>
        <dbReference type="RuleBase" id="RU004374"/>
    </source>
</evidence>
<feature type="compositionally biased region" description="Basic and acidic residues" evidence="2">
    <location>
        <begin position="137"/>
        <end position="149"/>
    </location>
</feature>
<protein>
    <submittedName>
        <fullName evidence="3">Uncharacterized protein</fullName>
    </submittedName>
</protein>
<feature type="compositionally biased region" description="Low complexity" evidence="2">
    <location>
        <begin position="56"/>
        <end position="66"/>
    </location>
</feature>